<evidence type="ECO:0000313" key="6">
    <source>
        <dbReference type="EMBL" id="CUQ67654.1"/>
    </source>
</evidence>
<evidence type="ECO:0000256" key="1">
    <source>
        <dbReference type="ARBA" id="ARBA00001974"/>
    </source>
</evidence>
<evidence type="ECO:0000256" key="3">
    <source>
        <dbReference type="ARBA" id="ARBA00022827"/>
    </source>
</evidence>
<comment type="cofactor">
    <cofactor evidence="1">
        <name>FAD</name>
        <dbReference type="ChEBI" id="CHEBI:57692"/>
    </cofactor>
</comment>
<dbReference type="InterPro" id="IPR036188">
    <property type="entry name" value="FAD/NAD-bd_sf"/>
</dbReference>
<protein>
    <submittedName>
        <fullName evidence="6">Putative Oxidoreductase with FAD/NAD(P)-binding domain</fullName>
    </submittedName>
</protein>
<feature type="domain" description="RsdA/BaiN/AoA(So)-like insert" evidence="5">
    <location>
        <begin position="190"/>
        <end position="346"/>
    </location>
</feature>
<dbReference type="PANTHER" id="PTHR42887:SF1">
    <property type="entry name" value="BLR3961 PROTEIN"/>
    <property type="match status" value="1"/>
</dbReference>
<dbReference type="STRING" id="1715989.NITINOP_2682"/>
<evidence type="ECO:0000259" key="4">
    <source>
        <dbReference type="Pfam" id="PF03486"/>
    </source>
</evidence>
<accession>A0A0S4KYL6</accession>
<keyword evidence="2" id="KW-0285">Flavoprotein</keyword>
<organism evidence="6 7">
    <name type="scientific">Candidatus Nitrospira inopinata</name>
    <dbReference type="NCBI Taxonomy" id="1715989"/>
    <lineage>
        <taxon>Bacteria</taxon>
        <taxon>Pseudomonadati</taxon>
        <taxon>Nitrospirota</taxon>
        <taxon>Nitrospiria</taxon>
        <taxon>Nitrospirales</taxon>
        <taxon>Nitrospiraceae</taxon>
        <taxon>Nitrospira</taxon>
    </lineage>
</organism>
<dbReference type="NCBIfam" id="TIGR03862">
    <property type="entry name" value="flavo_PP4765"/>
    <property type="match status" value="1"/>
</dbReference>
<dbReference type="Gene3D" id="3.50.50.60">
    <property type="entry name" value="FAD/NAD(P)-binding domain"/>
    <property type="match status" value="1"/>
</dbReference>
<reference evidence="7" key="1">
    <citation type="submission" date="2015-09" db="EMBL/GenBank/DDBJ databases">
        <authorList>
            <person name="Daims H."/>
        </authorList>
    </citation>
    <scope>NUCLEOTIDE SEQUENCE [LARGE SCALE GENOMIC DNA]</scope>
</reference>
<evidence type="ECO:0000313" key="7">
    <source>
        <dbReference type="Proteomes" id="UP000066284"/>
    </source>
</evidence>
<name>A0A0S4KYL6_9BACT</name>
<dbReference type="InterPro" id="IPR022460">
    <property type="entry name" value="Flavoprotein_PP4765"/>
</dbReference>
<gene>
    <name evidence="6" type="ORF">NITINOP_2682</name>
</gene>
<evidence type="ECO:0000259" key="5">
    <source>
        <dbReference type="Pfam" id="PF22780"/>
    </source>
</evidence>
<dbReference type="NCBIfam" id="TIGR00275">
    <property type="entry name" value="aminoacetone oxidase family FAD-binding enzyme"/>
    <property type="match status" value="1"/>
</dbReference>
<dbReference type="InterPro" id="IPR023166">
    <property type="entry name" value="BaiN-like_dom_sf"/>
</dbReference>
<dbReference type="EMBL" id="LN885086">
    <property type="protein sequence ID" value="CUQ67654.1"/>
    <property type="molecule type" value="Genomic_DNA"/>
</dbReference>
<dbReference type="Proteomes" id="UP000066284">
    <property type="component" value="Chromosome 1"/>
</dbReference>
<sequence>MMKIAVVGGGPAGLMAAETAAAEGAQVDLYDAMPSVGRKFLLAGKGGLNLTHSEPLETFLSRYGSRRMQLAPIIRSFGPDAIREWASGLGIRTFIGTSRRIFPADMKAAPLLRAWLRRLRQSGVRFHVRHRWSGWDERGAMLFLTPTGEQSVEADAVIFALGGASWPKLGSDASWVPLLRGRGVEIAPLRPANCGFDVEWSVYFKTRFAGQPVKSAALLVTTPDGAIQRRQGEFVITETGVEGGGIYAVSSVLRDRIEREGRVVLAVDLTPDRDRVRLEHDLSRPRGKRTMATHLRRYAGISGVKSALLREVLPRETFADPIALAAAIKSLPLVLRETRPLAEAISTAGGVRFEDLDERLMLRRMPGLFCAGEMLDWEAPTGGYLLTACLATGRWAGAGALKWLVESRARPCA</sequence>
<evidence type="ECO:0000256" key="2">
    <source>
        <dbReference type="ARBA" id="ARBA00022630"/>
    </source>
</evidence>
<dbReference type="PANTHER" id="PTHR42887">
    <property type="entry name" value="OS12G0638800 PROTEIN"/>
    <property type="match status" value="1"/>
</dbReference>
<proteinExistence type="predicted"/>
<dbReference type="Gene3D" id="2.40.30.10">
    <property type="entry name" value="Translation factors"/>
    <property type="match status" value="1"/>
</dbReference>
<dbReference type="Gene3D" id="1.10.8.260">
    <property type="entry name" value="HI0933 insert domain-like"/>
    <property type="match status" value="1"/>
</dbReference>
<keyword evidence="7" id="KW-1185">Reference proteome</keyword>
<dbReference type="SUPFAM" id="SSF51905">
    <property type="entry name" value="FAD/NAD(P)-binding domain"/>
    <property type="match status" value="1"/>
</dbReference>
<feature type="domain" description="RsdA/BaiN/AoA(So)-like Rossmann fold-like" evidence="4">
    <location>
        <begin position="3"/>
        <end position="398"/>
    </location>
</feature>
<dbReference type="AlphaFoldDB" id="A0A0S4KYL6"/>
<dbReference type="InterPro" id="IPR055178">
    <property type="entry name" value="RsdA/BaiN/AoA(So)-like_dom"/>
</dbReference>
<dbReference type="InterPro" id="IPR057661">
    <property type="entry name" value="RsdA/BaiN/AoA(So)_Rossmann"/>
</dbReference>
<dbReference type="SUPFAM" id="SSF160996">
    <property type="entry name" value="HI0933 insert domain-like"/>
    <property type="match status" value="1"/>
</dbReference>
<dbReference type="PRINTS" id="PR00419">
    <property type="entry name" value="ADXRDTASE"/>
</dbReference>
<dbReference type="InterPro" id="IPR004792">
    <property type="entry name" value="BaiN-like"/>
</dbReference>
<dbReference type="Pfam" id="PF03486">
    <property type="entry name" value="HI0933_like"/>
    <property type="match status" value="1"/>
</dbReference>
<dbReference type="Pfam" id="PF22780">
    <property type="entry name" value="HI0933_like_1st"/>
    <property type="match status" value="1"/>
</dbReference>
<dbReference type="KEGG" id="nio:NITINOP_2682"/>
<keyword evidence="3" id="KW-0274">FAD</keyword>